<keyword evidence="2" id="KW-1185">Reference proteome</keyword>
<reference evidence="1 2" key="1">
    <citation type="journal article" date="2024" name="Ann. Entomol. Soc. Am.">
        <title>Genomic analyses of the southern and eastern yellowjacket wasps (Hymenoptera: Vespidae) reveal evolutionary signatures of social life.</title>
        <authorList>
            <person name="Catto M.A."/>
            <person name="Caine P.B."/>
            <person name="Orr S.E."/>
            <person name="Hunt B.G."/>
            <person name="Goodisman M.A.D."/>
        </authorList>
    </citation>
    <scope>NUCLEOTIDE SEQUENCE [LARGE SCALE GENOMIC DNA]</scope>
    <source>
        <strain evidence="1">233</strain>
        <tissue evidence="1">Head and thorax</tissue>
    </source>
</reference>
<comment type="caution">
    <text evidence="1">The sequence shown here is derived from an EMBL/GenBank/DDBJ whole genome shotgun (WGS) entry which is preliminary data.</text>
</comment>
<proteinExistence type="predicted"/>
<dbReference type="EMBL" id="JAUDFV010000151">
    <property type="protein sequence ID" value="KAL2719259.1"/>
    <property type="molecule type" value="Genomic_DNA"/>
</dbReference>
<gene>
    <name evidence="1" type="ORF">V1478_011678</name>
</gene>
<evidence type="ECO:0000313" key="2">
    <source>
        <dbReference type="Proteomes" id="UP001607302"/>
    </source>
</evidence>
<organism evidence="1 2">
    <name type="scientific">Vespula squamosa</name>
    <name type="common">Southern yellow jacket</name>
    <name type="synonym">Wasp</name>
    <dbReference type="NCBI Taxonomy" id="30214"/>
    <lineage>
        <taxon>Eukaryota</taxon>
        <taxon>Metazoa</taxon>
        <taxon>Ecdysozoa</taxon>
        <taxon>Arthropoda</taxon>
        <taxon>Hexapoda</taxon>
        <taxon>Insecta</taxon>
        <taxon>Pterygota</taxon>
        <taxon>Neoptera</taxon>
        <taxon>Endopterygota</taxon>
        <taxon>Hymenoptera</taxon>
        <taxon>Apocrita</taxon>
        <taxon>Aculeata</taxon>
        <taxon>Vespoidea</taxon>
        <taxon>Vespidae</taxon>
        <taxon>Vespinae</taxon>
        <taxon>Vespula</taxon>
    </lineage>
</organism>
<dbReference type="Gene3D" id="3.60.10.10">
    <property type="entry name" value="Endonuclease/exonuclease/phosphatase"/>
    <property type="match status" value="1"/>
</dbReference>
<dbReference type="Proteomes" id="UP001607302">
    <property type="component" value="Unassembled WGS sequence"/>
</dbReference>
<name>A0ABD2AF59_VESSQ</name>
<evidence type="ECO:0000313" key="1">
    <source>
        <dbReference type="EMBL" id="KAL2719259.1"/>
    </source>
</evidence>
<protein>
    <submittedName>
        <fullName evidence="1">Uncharacterized protein</fullName>
    </submittedName>
</protein>
<dbReference type="SUPFAM" id="SSF56219">
    <property type="entry name" value="DNase I-like"/>
    <property type="match status" value="1"/>
</dbReference>
<dbReference type="InterPro" id="IPR036691">
    <property type="entry name" value="Endo/exonu/phosph_ase_sf"/>
</dbReference>
<accession>A0ABD2AF59</accession>
<dbReference type="AlphaFoldDB" id="A0ABD2AF59"/>
<sequence length="122" mass="14069">MIYHLRKIKIVTVYNSPANNFTYKDLDKLFNARNFILILGIRSGIVTETIRRGHTLYKYCIKSNCSIIFPNKPTHYLINKMIPATIDVGFIKNVTLLADLMVLQELNSDHYPVFFTIGTTNI</sequence>